<dbReference type="PANTHER" id="PTHR43289">
    <property type="entry name" value="MITOGEN-ACTIVATED PROTEIN KINASE KINASE KINASE 20-RELATED"/>
    <property type="match status" value="1"/>
</dbReference>
<feature type="region of interest" description="Disordered" evidence="7">
    <location>
        <begin position="612"/>
        <end position="701"/>
    </location>
</feature>
<evidence type="ECO:0000256" key="4">
    <source>
        <dbReference type="ARBA" id="ARBA00022741"/>
    </source>
</evidence>
<keyword evidence="10" id="KW-1185">Reference proteome</keyword>
<organism evidence="9 10">
    <name type="scientific">Actinomadura verrucosospora</name>
    <dbReference type="NCBI Taxonomy" id="46165"/>
    <lineage>
        <taxon>Bacteria</taxon>
        <taxon>Bacillati</taxon>
        <taxon>Actinomycetota</taxon>
        <taxon>Actinomycetes</taxon>
        <taxon>Streptosporangiales</taxon>
        <taxon>Thermomonosporaceae</taxon>
        <taxon>Actinomadura</taxon>
    </lineage>
</organism>
<dbReference type="SMART" id="SM00220">
    <property type="entry name" value="S_TKc"/>
    <property type="match status" value="1"/>
</dbReference>
<dbReference type="PROSITE" id="PS50011">
    <property type="entry name" value="PROTEIN_KINASE_DOM"/>
    <property type="match status" value="1"/>
</dbReference>
<feature type="compositionally biased region" description="Basic residues" evidence="7">
    <location>
        <begin position="645"/>
        <end position="656"/>
    </location>
</feature>
<dbReference type="InterPro" id="IPR008271">
    <property type="entry name" value="Ser/Thr_kinase_AS"/>
</dbReference>
<evidence type="ECO:0000256" key="7">
    <source>
        <dbReference type="SAM" id="MobiDB-lite"/>
    </source>
</evidence>
<keyword evidence="5" id="KW-0418">Kinase</keyword>
<dbReference type="InterPro" id="IPR000719">
    <property type="entry name" value="Prot_kinase_dom"/>
</dbReference>
<evidence type="ECO:0000313" key="10">
    <source>
        <dbReference type="Proteomes" id="UP000501240"/>
    </source>
</evidence>
<dbReference type="EC" id="2.7.11.1" evidence="1"/>
<dbReference type="PROSITE" id="PS00108">
    <property type="entry name" value="PROTEIN_KINASE_ST"/>
    <property type="match status" value="1"/>
</dbReference>
<feature type="compositionally biased region" description="Basic and acidic residues" evidence="7">
    <location>
        <begin position="623"/>
        <end position="632"/>
    </location>
</feature>
<evidence type="ECO:0000256" key="1">
    <source>
        <dbReference type="ARBA" id="ARBA00012513"/>
    </source>
</evidence>
<dbReference type="EMBL" id="CP053892">
    <property type="protein sequence ID" value="QKG18714.1"/>
    <property type="molecule type" value="Genomic_DNA"/>
</dbReference>
<keyword evidence="3" id="KW-0808">Transferase</keyword>
<name>A0A7D3VR54_ACTVE</name>
<dbReference type="Proteomes" id="UP000501240">
    <property type="component" value="Chromosome"/>
</dbReference>
<evidence type="ECO:0000259" key="8">
    <source>
        <dbReference type="PROSITE" id="PS50011"/>
    </source>
</evidence>
<keyword evidence="2" id="KW-0723">Serine/threonine-protein kinase</keyword>
<dbReference type="InterPro" id="IPR011009">
    <property type="entry name" value="Kinase-like_dom_sf"/>
</dbReference>
<dbReference type="GO" id="GO:0004674">
    <property type="term" value="F:protein serine/threonine kinase activity"/>
    <property type="evidence" value="ECO:0007669"/>
    <property type="project" value="UniProtKB-KW"/>
</dbReference>
<keyword evidence="4" id="KW-0547">Nucleotide-binding</keyword>
<reference evidence="9 10" key="1">
    <citation type="submission" date="2020-05" db="EMBL/GenBank/DDBJ databases">
        <title>Actinomadura verrucosospora NRRL-B18236 (PFL_A860) Genome sequencing and assembly.</title>
        <authorList>
            <person name="Samborskyy M."/>
        </authorList>
    </citation>
    <scope>NUCLEOTIDE SEQUENCE [LARGE SCALE GENOMIC DNA]</scope>
    <source>
        <strain evidence="9 10">NRRL:B18236</strain>
    </source>
</reference>
<dbReference type="Pfam" id="PF00069">
    <property type="entry name" value="Pkinase"/>
    <property type="match status" value="1"/>
</dbReference>
<dbReference type="SUPFAM" id="SSF56112">
    <property type="entry name" value="Protein kinase-like (PK-like)"/>
    <property type="match status" value="1"/>
</dbReference>
<gene>
    <name evidence="9" type="ORF">ACTIVE_0348</name>
</gene>
<dbReference type="FunFam" id="1.10.510.10:FF:000021">
    <property type="entry name" value="Serine/threonine protein kinase"/>
    <property type="match status" value="1"/>
</dbReference>
<dbReference type="InterPro" id="IPR011990">
    <property type="entry name" value="TPR-like_helical_dom_sf"/>
</dbReference>
<evidence type="ECO:0000256" key="2">
    <source>
        <dbReference type="ARBA" id="ARBA00022527"/>
    </source>
</evidence>
<proteinExistence type="predicted"/>
<dbReference type="CDD" id="cd14014">
    <property type="entry name" value="STKc_PknB_like"/>
    <property type="match status" value="1"/>
</dbReference>
<evidence type="ECO:0000256" key="3">
    <source>
        <dbReference type="ARBA" id="ARBA00022679"/>
    </source>
</evidence>
<sequence length="711" mass="75504">MLLADLAADERLSAQMLARFHREGEAAARLNHRNIAIVHDVGEHSEVRDDGIERSHPFLVLEYLDGRDLKTVLQSHPGGLPVQEVLEYGLQVCDGLAAAHAAGIVHRDIKPANLMVSDDGTVKICDFGIARLQDGTAGLTRDGFQPGTLAYMAPEQLGGRQVDHRTDLYALGATLYHLLTGQTVFPADDLRALVAMHMAKTPVPPSAHRPAIPRHVDSAITVLLAKDPAQRFTSASEAASGLKTAPTTRSPHLAEAARIALSITDPFEQLSALTKVVGLVAVHDPVEAVGIAHSVVDSVNRMWALEKVAEVVAVHDLDGAERIARSITDPDKQALALRSVAEVVAERDPAKARTLLGEAERIAHSLADAEDQVRVLTAIARVMAVQDPVVARTLLSQAERIACSLADPEDQSRALVGVASAVAEHDPADAERIACSITDPIELAFALTMIAKVVAEHDPADAERIACSITDPFDLAWVLRDLAEVVAEQDPARAEQLVRTLPDPYEQAWALHDIAKVAAKRDPAVARTLLAGAERAARSLTDPDQQARVLVAVAGAMAVHDRADAERFARSLAEPDDQARALVSVAGAVAERDPAGARALLAQARGIARSLAEPDEQAGVRAGNDRKGDGRARSRRRSSAAGPGRTHRTLPNRPRHTGAGVERCRKGSGRRLRGVTGRGQKRAASVVVSGASPGGGAGLAGRCWCSRPAGR</sequence>
<protein>
    <recommendedName>
        <fullName evidence="1">non-specific serine/threonine protein kinase</fullName>
        <ecNumber evidence="1">2.7.11.1</ecNumber>
    </recommendedName>
</protein>
<evidence type="ECO:0000313" key="9">
    <source>
        <dbReference type="EMBL" id="QKG18714.1"/>
    </source>
</evidence>
<keyword evidence="6" id="KW-0067">ATP-binding</keyword>
<accession>A0A7D3VR54</accession>
<dbReference type="PANTHER" id="PTHR43289:SF6">
    <property type="entry name" value="SERINE_THREONINE-PROTEIN KINASE NEKL-3"/>
    <property type="match status" value="1"/>
</dbReference>
<evidence type="ECO:0000256" key="5">
    <source>
        <dbReference type="ARBA" id="ARBA00022777"/>
    </source>
</evidence>
<dbReference type="GO" id="GO:0005524">
    <property type="term" value="F:ATP binding"/>
    <property type="evidence" value="ECO:0007669"/>
    <property type="project" value="UniProtKB-KW"/>
</dbReference>
<dbReference type="AlphaFoldDB" id="A0A7D3VR54"/>
<dbReference type="Gene3D" id="1.10.510.10">
    <property type="entry name" value="Transferase(Phosphotransferase) domain 1"/>
    <property type="match status" value="1"/>
</dbReference>
<feature type="domain" description="Protein kinase" evidence="8">
    <location>
        <begin position="1"/>
        <end position="253"/>
    </location>
</feature>
<dbReference type="Gene3D" id="3.30.200.20">
    <property type="entry name" value="Phosphorylase Kinase, domain 1"/>
    <property type="match status" value="1"/>
</dbReference>
<evidence type="ECO:0000256" key="6">
    <source>
        <dbReference type="ARBA" id="ARBA00022840"/>
    </source>
</evidence>
<dbReference type="Gene3D" id="1.25.40.10">
    <property type="entry name" value="Tetratricopeptide repeat domain"/>
    <property type="match status" value="2"/>
</dbReference>